<dbReference type="CDD" id="cd01300">
    <property type="entry name" value="YtcJ_like"/>
    <property type="match status" value="1"/>
</dbReference>
<dbReference type="InterPro" id="IPR033932">
    <property type="entry name" value="YtcJ-like"/>
</dbReference>
<evidence type="ECO:0000256" key="1">
    <source>
        <dbReference type="SAM" id="SignalP"/>
    </source>
</evidence>
<dbReference type="InterPro" id="IPR032466">
    <property type="entry name" value="Metal_Hydrolase"/>
</dbReference>
<dbReference type="Pfam" id="PF07969">
    <property type="entry name" value="Amidohydro_3"/>
    <property type="match status" value="1"/>
</dbReference>
<dbReference type="PANTHER" id="PTHR22642">
    <property type="entry name" value="IMIDAZOLONEPROPIONASE"/>
    <property type="match status" value="1"/>
</dbReference>
<reference evidence="3 4" key="1">
    <citation type="submission" date="2024-05" db="EMBL/GenBank/DDBJ databases">
        <title>Genome sequencing of Marine Estuary Bacteria, Pseudoalteromonas distincta strain FA, Psychrobacter proteolyticus strain EA, and Shewanella baltica strain CA.</title>
        <authorList>
            <person name="Dieffenbach S.A."/>
            <person name="Maclea K.S."/>
        </authorList>
    </citation>
    <scope>NUCLEOTIDE SEQUENCE [LARGE SCALE GENOMIC DNA]</scope>
    <source>
        <strain evidence="3 4">EA</strain>
    </source>
</reference>
<dbReference type="InterPro" id="IPR011059">
    <property type="entry name" value="Metal-dep_hydrolase_composite"/>
</dbReference>
<name>A0ABV0D693_9GAMM</name>
<feature type="domain" description="Amidohydrolase 3" evidence="2">
    <location>
        <begin position="74"/>
        <end position="553"/>
    </location>
</feature>
<keyword evidence="1" id="KW-0732">Signal</keyword>
<evidence type="ECO:0000313" key="3">
    <source>
        <dbReference type="EMBL" id="MEN8626165.1"/>
    </source>
</evidence>
<feature type="chain" id="PRO_5047025217" evidence="1">
    <location>
        <begin position="25"/>
        <end position="557"/>
    </location>
</feature>
<dbReference type="InterPro" id="IPR013108">
    <property type="entry name" value="Amidohydro_3"/>
</dbReference>
<dbReference type="Proteomes" id="UP001414441">
    <property type="component" value="Unassembled WGS sequence"/>
</dbReference>
<gene>
    <name evidence="3" type="ORF">ABFV72_09085</name>
</gene>
<keyword evidence="4" id="KW-1185">Reference proteome</keyword>
<dbReference type="SUPFAM" id="SSF51338">
    <property type="entry name" value="Composite domain of metallo-dependent hydrolases"/>
    <property type="match status" value="1"/>
</dbReference>
<accession>A0ABV0D693</accession>
<dbReference type="Gene3D" id="2.30.40.10">
    <property type="entry name" value="Urease, subunit C, domain 1"/>
    <property type="match status" value="1"/>
</dbReference>
<dbReference type="PANTHER" id="PTHR22642:SF2">
    <property type="entry name" value="PROTEIN LONG AFTER FAR-RED 3"/>
    <property type="match status" value="1"/>
</dbReference>
<dbReference type="EMBL" id="JBDLOB010000005">
    <property type="protein sequence ID" value="MEN8626165.1"/>
    <property type="molecule type" value="Genomic_DNA"/>
</dbReference>
<dbReference type="RefSeq" id="WP_347163310.1">
    <property type="nucleotide sequence ID" value="NZ_JBDLOB010000005.1"/>
</dbReference>
<evidence type="ECO:0000313" key="4">
    <source>
        <dbReference type="Proteomes" id="UP001414441"/>
    </source>
</evidence>
<sequence length="557" mass="60935">MKKITIKQVLFCTISLVSSMSCYAEFADVIYKNGTVWTGVPSQTSASAIAIKDKKIVAVGSSKSLAEFSGPQTQVVDLKGTFAMPGFIDNHVHFFEGGFALASVDLRDAASPEQFTNRIADFSRKSQKGRWILNGNWDHENWGGKLPNKNWIDSSTKDNPVFVIRLDGHMALVNSAALAKAGITKYTKAPEGGTIEKDENGELTGILKGNALNLVLSIIPSPSEQEMLEAFKLAQAQALSVGLTKVFAMTANETEATMLDNFRLAKAQGLMKLRAYVYTPIEHWQDLDALVKKEGRGDEQLGWGGVKGFADGSLGAATAWFYNPYLNNPNSSGAPLTNPTQLKKMMSDAVEADLRLAIHAIGDKAIDNVLTDYQEIGGDNIESLRFRIEHFQHPNQEAIDTIGKYKVIASAQPYHAIDDGRWAEESIGSKRIKTTYAFRNILDSGAILTFGSDWPVAPLSPLDGIYAAVTRRTTDNVNPEGWLPEEKITVEEALTAYTSANAYAGFEEKMSGTLEKGKRADLVILSADPRKVLPEKIKDIKVLNTIIDGEVVYQSMQ</sequence>
<feature type="signal peptide" evidence="1">
    <location>
        <begin position="1"/>
        <end position="24"/>
    </location>
</feature>
<evidence type="ECO:0000259" key="2">
    <source>
        <dbReference type="Pfam" id="PF07969"/>
    </source>
</evidence>
<comment type="caution">
    <text evidence="3">The sequence shown here is derived from an EMBL/GenBank/DDBJ whole genome shotgun (WGS) entry which is preliminary data.</text>
</comment>
<organism evidence="3 4">
    <name type="scientific">Psychrobacter proteolyticus</name>
    <dbReference type="NCBI Taxonomy" id="147825"/>
    <lineage>
        <taxon>Bacteria</taxon>
        <taxon>Pseudomonadati</taxon>
        <taxon>Pseudomonadota</taxon>
        <taxon>Gammaproteobacteria</taxon>
        <taxon>Moraxellales</taxon>
        <taxon>Moraxellaceae</taxon>
        <taxon>Psychrobacter</taxon>
    </lineage>
</organism>
<dbReference type="SUPFAM" id="SSF51556">
    <property type="entry name" value="Metallo-dependent hydrolases"/>
    <property type="match status" value="1"/>
</dbReference>
<dbReference type="Gene3D" id="3.20.20.140">
    <property type="entry name" value="Metal-dependent hydrolases"/>
    <property type="match status" value="1"/>
</dbReference>
<dbReference type="PROSITE" id="PS51257">
    <property type="entry name" value="PROKAR_LIPOPROTEIN"/>
    <property type="match status" value="1"/>
</dbReference>
<dbReference type="Gene3D" id="3.10.310.70">
    <property type="match status" value="1"/>
</dbReference>
<proteinExistence type="predicted"/>
<protein>
    <submittedName>
        <fullName evidence="3">Amidohydrolase</fullName>
    </submittedName>
</protein>